<keyword evidence="5" id="KW-1185">Reference proteome</keyword>
<dbReference type="RefSeq" id="WP_004866558.1">
    <property type="nucleotide sequence ID" value="NZ_JH725045.1"/>
</dbReference>
<dbReference type="EMBL" id="AIMH01000021">
    <property type="protein sequence ID" value="EJF98010.1"/>
    <property type="molecule type" value="Genomic_DNA"/>
</dbReference>
<evidence type="ECO:0000313" key="4">
    <source>
        <dbReference type="EMBL" id="EJF98010.1"/>
    </source>
</evidence>
<dbReference type="SMART" id="SM00869">
    <property type="entry name" value="Autotransporter"/>
    <property type="match status" value="1"/>
</dbReference>
<dbReference type="Proteomes" id="UP000008948">
    <property type="component" value="Unassembled WGS sequence"/>
</dbReference>
<dbReference type="InterPro" id="IPR011050">
    <property type="entry name" value="Pectin_lyase_fold/virulence"/>
</dbReference>
<dbReference type="SUPFAM" id="SSF51126">
    <property type="entry name" value="Pectin lyase-like"/>
    <property type="match status" value="1"/>
</dbReference>
<feature type="domain" description="Autotransporter" evidence="3">
    <location>
        <begin position="494"/>
        <end position="772"/>
    </location>
</feature>
<dbReference type="SUPFAM" id="SSF103515">
    <property type="entry name" value="Autotransporter"/>
    <property type="match status" value="1"/>
</dbReference>
<keyword evidence="2" id="KW-0732">Signal</keyword>
<reference evidence="4 5" key="1">
    <citation type="submission" date="2012-03" db="EMBL/GenBank/DDBJ databases">
        <title>The Genome Sequence of Bartonella vinsonii subsp. arupensis str. Pm136co.</title>
        <authorList>
            <consortium name="The Broad Institute Genome Sequencing Platform"/>
            <consortium name="The Broad Institute Genome Sequencing Center for Infectious Disease"/>
            <person name="Feldgarden M."/>
            <person name="Kirby J."/>
            <person name="Kosoy M."/>
            <person name="Birtles R."/>
            <person name="Probert W.S."/>
            <person name="Chiaraviglio L."/>
            <person name="Young S.K."/>
            <person name="Zeng Q."/>
            <person name="Gargeya S."/>
            <person name="Fitzgerald M."/>
            <person name="Haas B."/>
            <person name="Abouelleil A."/>
            <person name="Alvarado L."/>
            <person name="Arachchi H.M."/>
            <person name="Berlin A."/>
            <person name="Chapman S.B."/>
            <person name="Gearin G."/>
            <person name="Goldberg J."/>
            <person name="Griggs A."/>
            <person name="Gujja S."/>
            <person name="Hansen M."/>
            <person name="Heiman D."/>
            <person name="Howarth C."/>
            <person name="Larimer J."/>
            <person name="Lui A."/>
            <person name="MacDonald P.J.P."/>
            <person name="McCowen C."/>
            <person name="Montmayeur A."/>
            <person name="Murphy C."/>
            <person name="Neiman D."/>
            <person name="Pearson M."/>
            <person name="Priest M."/>
            <person name="Roberts A."/>
            <person name="Saif S."/>
            <person name="Shea T."/>
            <person name="Sisk P."/>
            <person name="Stolte C."/>
            <person name="Sykes S."/>
            <person name="Wortman J."/>
            <person name="Nusbaum C."/>
            <person name="Birren B."/>
        </authorList>
    </citation>
    <scope>NUCLEOTIDE SEQUENCE [LARGE SCALE GENOMIC DNA]</scope>
    <source>
        <strain evidence="4 5">Pm136co</strain>
    </source>
</reference>
<comment type="caution">
    <text evidence="4">The sequence shown here is derived from an EMBL/GenBank/DDBJ whole genome shotgun (WGS) entry which is preliminary data.</text>
</comment>
<dbReference type="NCBIfam" id="TIGR01414">
    <property type="entry name" value="autotrans_barl"/>
    <property type="match status" value="1"/>
</dbReference>
<dbReference type="InterPro" id="IPR005546">
    <property type="entry name" value="Autotransporte_beta"/>
</dbReference>
<dbReference type="Gene3D" id="2.160.20.20">
    <property type="match status" value="1"/>
</dbReference>
<dbReference type="Gene3D" id="2.40.128.130">
    <property type="entry name" value="Autotransporter beta-domain"/>
    <property type="match status" value="1"/>
</dbReference>
<dbReference type="InterPro" id="IPR006315">
    <property type="entry name" value="OM_autotransptr_brl_dom"/>
</dbReference>
<feature type="signal peptide" evidence="2">
    <location>
        <begin position="1"/>
        <end position="25"/>
    </location>
</feature>
<dbReference type="Pfam" id="PF03797">
    <property type="entry name" value="Autotransporter"/>
    <property type="match status" value="1"/>
</dbReference>
<organism evidence="4 5">
    <name type="scientific">Bartonella vinsonii subsp. arupensis Pm136co</name>
    <dbReference type="NCBI Taxonomy" id="1094561"/>
    <lineage>
        <taxon>Bacteria</taxon>
        <taxon>Pseudomonadati</taxon>
        <taxon>Pseudomonadota</taxon>
        <taxon>Alphaproteobacteria</taxon>
        <taxon>Hyphomicrobiales</taxon>
        <taxon>Bartonellaceae</taxon>
        <taxon>Bartonella</taxon>
    </lineage>
</organism>
<feature type="chain" id="PRO_5045194872" evidence="2">
    <location>
        <begin position="26"/>
        <end position="772"/>
    </location>
</feature>
<gene>
    <name evidence="4" type="ORF">MEI_01042</name>
</gene>
<name>A0ABP2QSU1_BARVI</name>
<evidence type="ECO:0000259" key="3">
    <source>
        <dbReference type="PROSITE" id="PS51208"/>
    </source>
</evidence>
<sequence length="772" mass="83420">MYKKNFLLCTIAGTFLLSYFNSAYANIPPREIPQVSVTEGEQTFNNVIIRGRYTGASVSGSQSVATITNATLTSEMTSLSVTRGGRINAKDVNAMSLITGLSFSSGIINLEDSVVNVKGNHLGYGFVFSTPSESFLREGGENFNKAILNNTKILVKDGIGVLGPLSDAEIELKNSEIRADMLLRNDSSLEKIAPATLTLTANHSILEGRARGTQKHTTVLTLNNNSKWYLKISEKEVDRDGSIFNYTLLSINQRAQSSISVLNLNDSSIIFHEPNALTQYRYQTLHVGKQPKAEEPQPLENQGSNGGSNGAAVYTATGKAEIHLNSKWSDGEETADQKTDRLLVHGNVSGTTTIHFNSLLNSRNTQTEGSIPLNTRGLSLVQVSGKAEESSFKLANGYTTMGGMPYKYTLNAYGPTASRGKANSAQNLLGENENFWDFRLQSATLDPEAKIRALVPQVASYLVMPSALFSAGVSDVNNQNTLLDNMRTSAVELGMSKNKGIFFSSYGKKSTFSSSRKPLQYGYGANIRYAALQTGVTLAAIEEQDIVTNFGLLGTYGKLGFTPKDMEGSKESTLDKFSLAAYGSLHHDSGIYVNALFSYGALKGNITTALIGNTANIDHTKTWGASATIGQRLATGVEGLVFEPQAQLVYQRLMLGSFSDVDGFEVNMGNPHQWLGRVGGRLTQMLIPADKDYALSLYGKLNVMKAFGDKGKIQIGDTFHLDSTESSIEGGFGVNAQLSQNIALHGDVSYQQKLQRAGLSGINVSGGIRYSF</sequence>
<evidence type="ECO:0000313" key="5">
    <source>
        <dbReference type="Proteomes" id="UP000008948"/>
    </source>
</evidence>
<accession>A0ABP2QSU1</accession>
<feature type="region of interest" description="Disordered" evidence="1">
    <location>
        <begin position="292"/>
        <end position="312"/>
    </location>
</feature>
<proteinExistence type="predicted"/>
<dbReference type="InterPro" id="IPR036709">
    <property type="entry name" value="Autotransporte_beta_dom_sf"/>
</dbReference>
<dbReference type="PROSITE" id="PS51208">
    <property type="entry name" value="AUTOTRANSPORTER"/>
    <property type="match status" value="1"/>
</dbReference>
<evidence type="ECO:0000256" key="2">
    <source>
        <dbReference type="SAM" id="SignalP"/>
    </source>
</evidence>
<dbReference type="InterPro" id="IPR012332">
    <property type="entry name" value="Autotransporter_pectin_lyase_C"/>
</dbReference>
<protein>
    <submittedName>
        <fullName evidence="4">Outer membrane autotransporter barrel domain-containing protein</fullName>
    </submittedName>
</protein>
<evidence type="ECO:0000256" key="1">
    <source>
        <dbReference type="SAM" id="MobiDB-lite"/>
    </source>
</evidence>